<evidence type="ECO:0000313" key="2">
    <source>
        <dbReference type="Proteomes" id="UP000825679"/>
    </source>
</evidence>
<gene>
    <name evidence="1" type="ORF">K4H28_01910</name>
</gene>
<proteinExistence type="predicted"/>
<dbReference type="EMBL" id="CP081150">
    <property type="protein sequence ID" value="QZA78201.1"/>
    <property type="molecule type" value="Genomic_DNA"/>
</dbReference>
<name>A0ABX8Z6I1_9NEIS</name>
<dbReference type="RefSeq" id="WP_221006589.1">
    <property type="nucleotide sequence ID" value="NZ_CP081150.1"/>
</dbReference>
<evidence type="ECO:0000313" key="1">
    <source>
        <dbReference type="EMBL" id="QZA78201.1"/>
    </source>
</evidence>
<dbReference type="PROSITE" id="PS51257">
    <property type="entry name" value="PROKAR_LIPOPROTEIN"/>
    <property type="match status" value="1"/>
</dbReference>
<evidence type="ECO:0008006" key="3">
    <source>
        <dbReference type="Google" id="ProtNLM"/>
    </source>
</evidence>
<accession>A0ABX8Z6I1</accession>
<sequence length="375" mass="42492">MTYIKTIGLKLTLPTLVITLSACSGPALYPKDYLKTQSNITKTSLRTFANENEVQILVRRLEPRTIKANKEIAITDINSNFPRLAAPTPDDTLKAAVNQIEEDRKSRNRASGYDLVSGYDAIITEIYTFRPDLSYEGDGATNIGFRLGSATGHVYKSPAYKLDLPFMGDPKKYPLISTLANLDSTLISRTPNSPSGFYVSDPTYRLEFLGICDSLEKKKCVYPVKWNVSVRTLDGASRSTSISSPTDIFLNPKVISISIITSKSQIDQAKKQQSTDSIQTEENKKKHLAALKELSNSAKNDEKMEEARKIEKEKEIKKFYTIKRKIDHDKNEEFTWKLIDRHNETLIYCTESALIEIKYNIKLREHFLCAIRVKK</sequence>
<keyword evidence="2" id="KW-1185">Reference proteome</keyword>
<protein>
    <recommendedName>
        <fullName evidence="3">Lipoprotein</fullName>
    </recommendedName>
</protein>
<organism evidence="1 2">
    <name type="scientific">Deefgea tanakiae</name>
    <dbReference type="NCBI Taxonomy" id="2865840"/>
    <lineage>
        <taxon>Bacteria</taxon>
        <taxon>Pseudomonadati</taxon>
        <taxon>Pseudomonadota</taxon>
        <taxon>Betaproteobacteria</taxon>
        <taxon>Neisseriales</taxon>
        <taxon>Chitinibacteraceae</taxon>
        <taxon>Deefgea</taxon>
    </lineage>
</organism>
<reference evidence="1 2" key="1">
    <citation type="submission" date="2021-08" db="EMBL/GenBank/DDBJ databases">
        <title>complete genome sequencing of Deefgea sp. D25.</title>
        <authorList>
            <person name="Bae J.-W."/>
            <person name="Gim D.-H."/>
        </authorList>
    </citation>
    <scope>NUCLEOTIDE SEQUENCE [LARGE SCALE GENOMIC DNA]</scope>
    <source>
        <strain evidence="1 2">D25</strain>
    </source>
</reference>
<dbReference type="Proteomes" id="UP000825679">
    <property type="component" value="Chromosome"/>
</dbReference>